<organism evidence="6 7">
    <name type="scientific">Staphylococcus capitis</name>
    <dbReference type="NCBI Taxonomy" id="29388"/>
    <lineage>
        <taxon>Bacteria</taxon>
        <taxon>Bacillati</taxon>
        <taxon>Bacillota</taxon>
        <taxon>Bacilli</taxon>
        <taxon>Bacillales</taxon>
        <taxon>Staphylococcaceae</taxon>
        <taxon>Staphylococcus</taxon>
    </lineage>
</organism>
<dbReference type="EMBL" id="SCHC01000443">
    <property type="protein sequence ID" value="TBW69427.1"/>
    <property type="molecule type" value="Genomic_DNA"/>
</dbReference>
<dbReference type="Gene3D" id="1.10.486.10">
    <property type="entry name" value="PCRA, domain 4"/>
    <property type="match status" value="1"/>
</dbReference>
<dbReference type="FunFam" id="1.10.486.10:FF:000003">
    <property type="entry name" value="ATP-dependent DNA helicase"/>
    <property type="match status" value="1"/>
</dbReference>
<dbReference type="InterPro" id="IPR000212">
    <property type="entry name" value="DNA_helicase_UvrD/REP"/>
</dbReference>
<evidence type="ECO:0000256" key="3">
    <source>
        <dbReference type="ARBA" id="ARBA00022806"/>
    </source>
</evidence>
<evidence type="ECO:0000313" key="7">
    <source>
        <dbReference type="Proteomes" id="UP000291949"/>
    </source>
</evidence>
<dbReference type="PANTHER" id="PTHR11070">
    <property type="entry name" value="UVRD / RECB / PCRA DNA HELICASE FAMILY MEMBER"/>
    <property type="match status" value="1"/>
</dbReference>
<comment type="caution">
    <text evidence="6">The sequence shown here is derived from an EMBL/GenBank/DDBJ whole genome shotgun (WGS) entry which is preliminary data.</text>
</comment>
<dbReference type="InterPro" id="IPR014017">
    <property type="entry name" value="DNA_helicase_UvrD-like_C"/>
</dbReference>
<dbReference type="GO" id="GO:0005524">
    <property type="term" value="F:ATP binding"/>
    <property type="evidence" value="ECO:0007669"/>
    <property type="project" value="UniProtKB-KW"/>
</dbReference>
<dbReference type="PANTHER" id="PTHR11070:SF2">
    <property type="entry name" value="ATP-DEPENDENT DNA HELICASE SRS2"/>
    <property type="match status" value="1"/>
</dbReference>
<feature type="domain" description="UvrD-like helicase C-terminal" evidence="5">
    <location>
        <begin position="1"/>
        <end position="150"/>
    </location>
</feature>
<feature type="non-terminal residue" evidence="6">
    <location>
        <position position="150"/>
    </location>
</feature>
<name>A0A7Z8E1I6_STACP</name>
<evidence type="ECO:0000313" key="6">
    <source>
        <dbReference type="EMBL" id="TBW69427.1"/>
    </source>
</evidence>
<dbReference type="AlphaFoldDB" id="A0A7Z8E1I6"/>
<dbReference type="SUPFAM" id="SSF52540">
    <property type="entry name" value="P-loop containing nucleoside triphosphate hydrolases"/>
    <property type="match status" value="1"/>
</dbReference>
<dbReference type="GO" id="GO:0000725">
    <property type="term" value="P:recombinational repair"/>
    <property type="evidence" value="ECO:0007669"/>
    <property type="project" value="TreeGrafter"/>
</dbReference>
<accession>A0A7Z8E1I6</accession>
<dbReference type="GO" id="GO:0043138">
    <property type="term" value="F:3'-5' DNA helicase activity"/>
    <property type="evidence" value="ECO:0007669"/>
    <property type="project" value="TreeGrafter"/>
</dbReference>
<evidence type="ECO:0000259" key="5">
    <source>
        <dbReference type="PROSITE" id="PS51217"/>
    </source>
</evidence>
<dbReference type="PROSITE" id="PS51217">
    <property type="entry name" value="UVRD_HELICASE_CTER"/>
    <property type="match status" value="1"/>
</dbReference>
<reference evidence="6 7" key="1">
    <citation type="journal article" date="2019" name="Sci. Transl. Med.">
        <title>Quorum sensing between bacterial species on the skin protects against epidermal injury in atopic dermatitis.</title>
        <authorList>
            <person name="Williams M.R."/>
        </authorList>
    </citation>
    <scope>NUCLEOTIDE SEQUENCE [LARGE SCALE GENOMIC DNA]</scope>
    <source>
        <strain evidence="6 7">H8</strain>
    </source>
</reference>
<proteinExistence type="predicted"/>
<dbReference type="Proteomes" id="UP000291949">
    <property type="component" value="Unassembled WGS sequence"/>
</dbReference>
<keyword evidence="2" id="KW-0378">Hydrolase</keyword>
<dbReference type="RefSeq" id="WP_328288025.1">
    <property type="nucleotide sequence ID" value="NZ_SCHC01000443.1"/>
</dbReference>
<keyword evidence="1" id="KW-0547">Nucleotide-binding</keyword>
<sequence>VLFRSEIKDLLSYLRIVANSNDDISLQRIINVPKRGIGPSSVEKIQAYALQNNISMFDALSEADFIGLSKKVTQGCIQFYDLLQNLIKEQEFLEISEIVEEILEKTGYRAMLEREQTIESRSRLENLDEFMSVPKDYEENTPLEEQSLIN</sequence>
<keyword evidence="3 6" id="KW-0347">Helicase</keyword>
<dbReference type="Pfam" id="PF13361">
    <property type="entry name" value="UvrD_C"/>
    <property type="match status" value="1"/>
</dbReference>
<dbReference type="InterPro" id="IPR027417">
    <property type="entry name" value="P-loop_NTPase"/>
</dbReference>
<keyword evidence="4" id="KW-0067">ATP-binding</keyword>
<dbReference type="GO" id="GO:0033202">
    <property type="term" value="C:DNA helicase complex"/>
    <property type="evidence" value="ECO:0007669"/>
    <property type="project" value="TreeGrafter"/>
</dbReference>
<evidence type="ECO:0000256" key="4">
    <source>
        <dbReference type="ARBA" id="ARBA00022840"/>
    </source>
</evidence>
<dbReference type="GO" id="GO:0016787">
    <property type="term" value="F:hydrolase activity"/>
    <property type="evidence" value="ECO:0007669"/>
    <property type="project" value="UniProtKB-KW"/>
</dbReference>
<dbReference type="GO" id="GO:0005829">
    <property type="term" value="C:cytosol"/>
    <property type="evidence" value="ECO:0007669"/>
    <property type="project" value="TreeGrafter"/>
</dbReference>
<protein>
    <submittedName>
        <fullName evidence="6">ATP-dependent DNA helicase PcrA</fullName>
    </submittedName>
</protein>
<feature type="non-terminal residue" evidence="6">
    <location>
        <position position="1"/>
    </location>
</feature>
<evidence type="ECO:0000256" key="2">
    <source>
        <dbReference type="ARBA" id="ARBA00022801"/>
    </source>
</evidence>
<dbReference type="GO" id="GO:0003677">
    <property type="term" value="F:DNA binding"/>
    <property type="evidence" value="ECO:0007669"/>
    <property type="project" value="InterPro"/>
</dbReference>
<gene>
    <name evidence="6" type="ORF">EQ811_14915</name>
</gene>
<evidence type="ECO:0000256" key="1">
    <source>
        <dbReference type="ARBA" id="ARBA00022741"/>
    </source>
</evidence>